<feature type="compositionally biased region" description="Low complexity" evidence="2">
    <location>
        <begin position="160"/>
        <end position="177"/>
    </location>
</feature>
<feature type="region of interest" description="Disordered" evidence="2">
    <location>
        <begin position="466"/>
        <end position="582"/>
    </location>
</feature>
<feature type="compositionally biased region" description="Low complexity" evidence="2">
    <location>
        <begin position="554"/>
        <end position="576"/>
    </location>
</feature>
<keyword evidence="1" id="KW-0175">Coiled coil</keyword>
<organism evidence="3 4">
    <name type="scientific">Phytophthora fragariae</name>
    <dbReference type="NCBI Taxonomy" id="53985"/>
    <lineage>
        <taxon>Eukaryota</taxon>
        <taxon>Sar</taxon>
        <taxon>Stramenopiles</taxon>
        <taxon>Oomycota</taxon>
        <taxon>Peronosporomycetes</taxon>
        <taxon>Peronosporales</taxon>
        <taxon>Peronosporaceae</taxon>
        <taxon>Phytophthora</taxon>
    </lineage>
</organism>
<proteinExistence type="predicted"/>
<feature type="compositionally biased region" description="Low complexity" evidence="2">
    <location>
        <begin position="423"/>
        <end position="436"/>
    </location>
</feature>
<feature type="coiled-coil region" evidence="1">
    <location>
        <begin position="199"/>
        <end position="394"/>
    </location>
</feature>
<feature type="coiled-coil region" evidence="1">
    <location>
        <begin position="75"/>
        <end position="156"/>
    </location>
</feature>
<reference evidence="3 4" key="1">
    <citation type="submission" date="2018-09" db="EMBL/GenBank/DDBJ databases">
        <title>Genomic investigation of the strawberry pathogen Phytophthora fragariae indicates pathogenicity is determined by transcriptional variation in three key races.</title>
        <authorList>
            <person name="Adams T.M."/>
            <person name="Armitage A.D."/>
            <person name="Sobczyk M.K."/>
            <person name="Bates H.J."/>
            <person name="Dunwell J.M."/>
            <person name="Nellist C.F."/>
            <person name="Harrison R.J."/>
        </authorList>
    </citation>
    <scope>NUCLEOTIDE SEQUENCE [LARGE SCALE GENOMIC DNA]</scope>
    <source>
        <strain evidence="3 4">SCRP245</strain>
    </source>
</reference>
<feature type="region of interest" description="Disordered" evidence="2">
    <location>
        <begin position="594"/>
        <end position="617"/>
    </location>
</feature>
<comment type="caution">
    <text evidence="3">The sequence shown here is derived from an EMBL/GenBank/DDBJ whole genome shotgun (WGS) entry which is preliminary data.</text>
</comment>
<gene>
    <name evidence="3" type="ORF">PF011_g2442</name>
</gene>
<name>A0A6A3M3G1_9STRA</name>
<feature type="compositionally biased region" description="Polar residues" evidence="2">
    <location>
        <begin position="503"/>
        <end position="523"/>
    </location>
</feature>
<dbReference type="AlphaFoldDB" id="A0A6A3M3G1"/>
<feature type="compositionally biased region" description="Basic and acidic residues" evidence="2">
    <location>
        <begin position="16"/>
        <end position="25"/>
    </location>
</feature>
<dbReference type="EMBL" id="QXFW01000073">
    <property type="protein sequence ID" value="KAE9026621.1"/>
    <property type="molecule type" value="Genomic_DNA"/>
</dbReference>
<feature type="region of interest" description="Disordered" evidence="2">
    <location>
        <begin position="416"/>
        <end position="446"/>
    </location>
</feature>
<protein>
    <submittedName>
        <fullName evidence="3">Uncharacterized protein</fullName>
    </submittedName>
</protein>
<feature type="compositionally biased region" description="Basic residues" evidence="2">
    <location>
        <begin position="472"/>
        <end position="482"/>
    </location>
</feature>
<evidence type="ECO:0000313" key="4">
    <source>
        <dbReference type="Proteomes" id="UP000460718"/>
    </source>
</evidence>
<feature type="compositionally biased region" description="Basic and acidic residues" evidence="2">
    <location>
        <begin position="533"/>
        <end position="550"/>
    </location>
</feature>
<accession>A0A6A3M3G1</accession>
<feature type="compositionally biased region" description="Basic and acidic residues" evidence="2">
    <location>
        <begin position="608"/>
        <end position="617"/>
    </location>
</feature>
<sequence>MESKQQALDQVDPASELDKESEVSTRDGAVAFLESRGAVVKSKSPSNAALLKAGLKSNLSPAEATAQLRVLCRKFAALTEKVKEETKVREAAEREVRRLKALLDKDAAPVVASCRAETQAYVRELKETQEKLKRELRLEKEKNERVVAKALELEREKSALLASQSQQQTQANTRSQQDTSSGSLKHQSAWDKEQVYKIQSTLKLTIEELEEELSRKEEEVQTYRERSQRDRVRIKALEDEIRAKDDAQHAAQEARRQLEADLRQAQNDITNELDNMQRIHDQAQEDRTLRDTLEQQLVTLGEVNAALEQRSRALVRRLELSAAVTQECQDLKLQLRDAEVDNETLVHTIRNLKDEQFGREKDWKMRLESAKEEKSQVEQHVRELQEDLASLQAQNSLFSEWMLVRNENAIAARRDMPQDSEYPQQSQQSQPQAASPTAKRKSSSWHLEQDYDADYSSSSTYAYRDTTSTNLHGRRSASPRKSARNEDDDDSHYILSKTIVRSRPSTPASPRQSSSRKWQSANPLSPRGATRTRNMERSKVTPRSPRENMRRKMSTTSLSSVSSSATSITPSASSSSARDDHERLRKLMSRNRELQQRLQQETMATQNLEREITNMTS</sequence>
<evidence type="ECO:0000256" key="1">
    <source>
        <dbReference type="SAM" id="Coils"/>
    </source>
</evidence>
<evidence type="ECO:0000256" key="2">
    <source>
        <dbReference type="SAM" id="MobiDB-lite"/>
    </source>
</evidence>
<evidence type="ECO:0000313" key="3">
    <source>
        <dbReference type="EMBL" id="KAE9026621.1"/>
    </source>
</evidence>
<dbReference type="Proteomes" id="UP000460718">
    <property type="component" value="Unassembled WGS sequence"/>
</dbReference>
<feature type="region of interest" description="Disordered" evidence="2">
    <location>
        <begin position="160"/>
        <end position="190"/>
    </location>
</feature>
<feature type="region of interest" description="Disordered" evidence="2">
    <location>
        <begin position="1"/>
        <end position="25"/>
    </location>
</feature>